<dbReference type="SUPFAM" id="SSF56762">
    <property type="entry name" value="HydB/Nqo4-like"/>
    <property type="match status" value="1"/>
</dbReference>
<dbReference type="InterPro" id="IPR029014">
    <property type="entry name" value="NiFe-Hase_large"/>
</dbReference>
<dbReference type="GO" id="GO:0016651">
    <property type="term" value="F:oxidoreductase activity, acting on NAD(P)H"/>
    <property type="evidence" value="ECO:0007669"/>
    <property type="project" value="InterPro"/>
</dbReference>
<sequence>MNRRLNNELRNTNRTVSSSLEEPIHAKLYTEGEIIKDAEVFIGYNHRGIEKLATQKNFIQTLALVERVCGICSHSHPFTYAMAIENIAQMEVPKRGQYIRVIMAELERLHSHTLWLGLACHLIGFDSMFMHIWDFREKIMDILEEISGNRVNYGMIIIGGSRRDINDDMRRKVNEMLDSLEVDIIKMRDMLLADKTIAMRTKNVGVLPYEDAIRIGTIGPHGRASGVNVDVRKDAPYSCYDEFDFEVPVVQDGDVFARVVIRVLESVESIKIIRQALENLPEGPINLGNKLPKVPAGEFTARHEAPRGEVIYYVNTDGGQTNYRISIHVPTFKTASTVPFMLKNNTIADAGLIIASIDPCFSCLDR</sequence>
<feature type="domain" description="NADH-quinone oxidoreductase subunit D" evidence="3">
    <location>
        <begin position="292"/>
        <end position="366"/>
    </location>
</feature>
<evidence type="ECO:0000313" key="4">
    <source>
        <dbReference type="EMBL" id="EYE88378.1"/>
    </source>
</evidence>
<dbReference type="GO" id="GO:0016151">
    <property type="term" value="F:nickel cation binding"/>
    <property type="evidence" value="ECO:0007669"/>
    <property type="project" value="InterPro"/>
</dbReference>
<feature type="binding site" evidence="2">
    <location>
        <position position="72"/>
    </location>
    <ligand>
        <name>Fe cation</name>
        <dbReference type="ChEBI" id="CHEBI:24875"/>
    </ligand>
</feature>
<dbReference type="AlphaFoldDB" id="A0A017RUC7"/>
<reference evidence="4 5" key="1">
    <citation type="journal article" date="2014" name="Genome Announc.">
        <title>Draft Genome Sequence of Fervidicella metallireducens Strain AeBT, an Iron-Reducing Thermoanaerobe from the Great Artesian Basin.</title>
        <authorList>
            <person name="Patel B.K."/>
        </authorList>
    </citation>
    <scope>NUCLEOTIDE SEQUENCE [LARGE SCALE GENOMIC DNA]</scope>
    <source>
        <strain evidence="4 5">AeB</strain>
    </source>
</reference>
<dbReference type="GO" id="GO:0008901">
    <property type="term" value="F:ferredoxin hydrogenase activity"/>
    <property type="evidence" value="ECO:0007669"/>
    <property type="project" value="InterPro"/>
</dbReference>
<evidence type="ECO:0000313" key="5">
    <source>
        <dbReference type="Proteomes" id="UP000019681"/>
    </source>
</evidence>
<name>A0A017RUC7_9CLOT</name>
<dbReference type="InterPro" id="IPR001501">
    <property type="entry name" value="Ni-dep_hyd_lsu"/>
</dbReference>
<dbReference type="InterPro" id="IPR052197">
    <property type="entry name" value="ComplexI_49kDa-like"/>
</dbReference>
<keyword evidence="2" id="KW-0460">Magnesium</keyword>
<dbReference type="GO" id="GO:0048038">
    <property type="term" value="F:quinone binding"/>
    <property type="evidence" value="ECO:0007669"/>
    <property type="project" value="InterPro"/>
</dbReference>
<keyword evidence="5" id="KW-1185">Reference proteome</keyword>
<dbReference type="STRING" id="1403537.Q428_08240"/>
<evidence type="ECO:0000259" key="3">
    <source>
        <dbReference type="Pfam" id="PF00346"/>
    </source>
</evidence>
<feature type="binding site" evidence="2">
    <location>
        <position position="360"/>
    </location>
    <ligand>
        <name>Ni(2+)</name>
        <dbReference type="ChEBI" id="CHEBI:49786"/>
    </ligand>
</feature>
<dbReference type="RefSeq" id="WP_242847801.1">
    <property type="nucleotide sequence ID" value="NZ_AZQP01000022.1"/>
</dbReference>
<comment type="cofactor">
    <cofactor evidence="2">
        <name>Ni(2+)</name>
        <dbReference type="ChEBI" id="CHEBI:49786"/>
    </cofactor>
</comment>
<dbReference type="PANTHER" id="PTHR43485:SF1">
    <property type="entry name" value="FORMATE HYDROGENLYASE SUBUNIT 5-RELATED"/>
    <property type="match status" value="1"/>
</dbReference>
<dbReference type="PANTHER" id="PTHR43485">
    <property type="entry name" value="HYDROGENASE-4 COMPONENT G"/>
    <property type="match status" value="1"/>
</dbReference>
<keyword evidence="2" id="KW-0479">Metal-binding</keyword>
<dbReference type="Gene3D" id="1.10.645.10">
    <property type="entry name" value="Cytochrome-c3 Hydrogenase, chain B"/>
    <property type="match status" value="1"/>
</dbReference>
<dbReference type="Pfam" id="PF00346">
    <property type="entry name" value="Complex1_49kDa"/>
    <property type="match status" value="2"/>
</dbReference>
<gene>
    <name evidence="4" type="ORF">Q428_08240</name>
</gene>
<feature type="binding site" evidence="2">
    <location>
        <position position="69"/>
    </location>
    <ligand>
        <name>Ni(2+)</name>
        <dbReference type="ChEBI" id="CHEBI:49786"/>
    </ligand>
</feature>
<accession>A0A017RUC7</accession>
<keyword evidence="2" id="KW-0408">Iron</keyword>
<comment type="caution">
    <text evidence="4">The sequence shown here is derived from an EMBL/GenBank/DDBJ whole genome shotgun (WGS) entry which is preliminary data.</text>
</comment>
<feature type="binding site" evidence="2">
    <location>
        <position position="327"/>
    </location>
    <ligand>
        <name>Mg(2+)</name>
        <dbReference type="ChEBI" id="CHEBI:18420"/>
    </ligand>
</feature>
<dbReference type="PROSITE" id="PS00507">
    <property type="entry name" value="NI_HGENASE_L_1"/>
    <property type="match status" value="1"/>
</dbReference>
<proteinExistence type="predicted"/>
<evidence type="ECO:0000256" key="1">
    <source>
        <dbReference type="ARBA" id="ARBA00023002"/>
    </source>
</evidence>
<dbReference type="Pfam" id="PF00374">
    <property type="entry name" value="NiFeSe_Hases"/>
    <property type="match status" value="1"/>
</dbReference>
<comment type="cofactor">
    <cofactor evidence="2">
        <name>Fe cation</name>
        <dbReference type="ChEBI" id="CHEBI:24875"/>
    </cofactor>
</comment>
<feature type="binding site" evidence="2">
    <location>
        <position position="72"/>
    </location>
    <ligand>
        <name>Ni(2+)</name>
        <dbReference type="ChEBI" id="CHEBI:49786"/>
    </ligand>
</feature>
<feature type="domain" description="NADH-quinone oxidoreductase subunit D" evidence="3">
    <location>
        <begin position="123"/>
        <end position="287"/>
    </location>
</feature>
<organism evidence="4 5">
    <name type="scientific">Fervidicella metallireducens AeB</name>
    <dbReference type="NCBI Taxonomy" id="1403537"/>
    <lineage>
        <taxon>Bacteria</taxon>
        <taxon>Bacillati</taxon>
        <taxon>Bacillota</taxon>
        <taxon>Clostridia</taxon>
        <taxon>Eubacteriales</taxon>
        <taxon>Clostridiaceae</taxon>
        <taxon>Fervidicella</taxon>
    </lineage>
</organism>
<dbReference type="GO" id="GO:0051287">
    <property type="term" value="F:NAD binding"/>
    <property type="evidence" value="ECO:0007669"/>
    <property type="project" value="InterPro"/>
</dbReference>
<feature type="binding site" evidence="2">
    <location>
        <position position="363"/>
    </location>
    <ligand>
        <name>Fe cation</name>
        <dbReference type="ChEBI" id="CHEBI:24875"/>
    </ligand>
</feature>
<feature type="binding site" evidence="2">
    <location>
        <position position="50"/>
    </location>
    <ligand>
        <name>Mg(2+)</name>
        <dbReference type="ChEBI" id="CHEBI:18420"/>
    </ligand>
</feature>
<dbReference type="EMBL" id="AZQP01000022">
    <property type="protein sequence ID" value="EYE88378.1"/>
    <property type="molecule type" value="Genomic_DNA"/>
</dbReference>
<dbReference type="InterPro" id="IPR018194">
    <property type="entry name" value="Ni-dep_hyd_lsu_Ni_BS"/>
</dbReference>
<keyword evidence="2" id="KW-0533">Nickel</keyword>
<dbReference type="InterPro" id="IPR001135">
    <property type="entry name" value="NADH_Q_OxRdtase_suD"/>
</dbReference>
<protein>
    <recommendedName>
        <fullName evidence="3">NADH-quinone oxidoreductase subunit D domain-containing protein</fullName>
    </recommendedName>
</protein>
<dbReference type="Proteomes" id="UP000019681">
    <property type="component" value="Unassembled WGS sequence"/>
</dbReference>
<evidence type="ECO:0000256" key="2">
    <source>
        <dbReference type="PIRSR" id="PIRSR601501-1"/>
    </source>
</evidence>
<keyword evidence="1" id="KW-0560">Oxidoreductase</keyword>